<dbReference type="STRING" id="366584.SAMN05216377_10811"/>
<dbReference type="OrthoDB" id="192618at2"/>
<feature type="domain" description="Novel STAND NTPase 1" evidence="2">
    <location>
        <begin position="128"/>
        <end position="197"/>
    </location>
</feature>
<feature type="transmembrane region" description="Helical" evidence="1">
    <location>
        <begin position="511"/>
        <end position="535"/>
    </location>
</feature>
<gene>
    <name evidence="3" type="ORF">SAMN05216377_10811</name>
</gene>
<keyword evidence="1" id="KW-0472">Membrane</keyword>
<dbReference type="CDD" id="cd00093">
    <property type="entry name" value="HTH_XRE"/>
    <property type="match status" value="1"/>
</dbReference>
<keyword evidence="1" id="KW-1133">Transmembrane helix</keyword>
<protein>
    <recommendedName>
        <fullName evidence="2">Novel STAND NTPase 1 domain-containing protein</fullName>
    </recommendedName>
</protein>
<sequence>MHDGEAPADPDRAVDRAGFAAELGRMKSAAGLSFRALARRTVASSDAGVETGVPQLPFTTIRDYVQGRTLPSAARLEIVLTALGLAPADPDRVRWQAALTRAGTAATRPSPDLRPYPGAAPVERDLRGRDAETAEVLRLLQATPPGGTVVVTGPSGVGVTSLLRAGVLPELDAVAELGPGPDPAGRLARALAGPAAHLLVDDVHTLLDAELRATLRGLLDGGPRGGPRVLLGIREDALADLGADVSAPGVVRLRGPSAENLRAIMTGPAAAAGFPPADGLADLLLAELEIAPEAASSPPGALPLLAEALAATWDRAVADGSPTVTIAHLRASGGLRGAAERMAERAYAAVGEGAALVRPLLLRTVRAPGSHGAADAGRRRVRRLALTYGQPPGDALASVAAVLVAGRVLTTDAEALEIAHDVVLRSWGRLAGWIADDRARHPARSMISEATWVWYHTGRDPGSLLRGRRLAEATAFVADPGRAAELYPMERELVDGSRAQGDRRETGQLRALRIAVGVLAAALVLTLVVLVGVLVGPG</sequence>
<keyword evidence="1" id="KW-0812">Transmembrane</keyword>
<accession>A0A1G7Q9S2</accession>
<evidence type="ECO:0000259" key="2">
    <source>
        <dbReference type="Pfam" id="PF20703"/>
    </source>
</evidence>
<reference evidence="3 4" key="1">
    <citation type="submission" date="2016-10" db="EMBL/GenBank/DDBJ databases">
        <authorList>
            <person name="de Groot N.N."/>
        </authorList>
    </citation>
    <scope>NUCLEOTIDE SEQUENCE [LARGE SCALE GENOMIC DNA]</scope>
    <source>
        <strain evidence="3 4">CGMCC 4.3143</strain>
    </source>
</reference>
<dbReference type="Pfam" id="PF20703">
    <property type="entry name" value="nSTAND1"/>
    <property type="match status" value="2"/>
</dbReference>
<evidence type="ECO:0000256" key="1">
    <source>
        <dbReference type="SAM" id="Phobius"/>
    </source>
</evidence>
<organism evidence="3 4">
    <name type="scientific">Pseudonocardia oroxyli</name>
    <dbReference type="NCBI Taxonomy" id="366584"/>
    <lineage>
        <taxon>Bacteria</taxon>
        <taxon>Bacillati</taxon>
        <taxon>Actinomycetota</taxon>
        <taxon>Actinomycetes</taxon>
        <taxon>Pseudonocardiales</taxon>
        <taxon>Pseudonocardiaceae</taxon>
        <taxon>Pseudonocardia</taxon>
    </lineage>
</organism>
<dbReference type="InterPro" id="IPR027417">
    <property type="entry name" value="P-loop_NTPase"/>
</dbReference>
<keyword evidence="4" id="KW-1185">Reference proteome</keyword>
<dbReference type="SUPFAM" id="SSF52540">
    <property type="entry name" value="P-loop containing nucleoside triphosphate hydrolases"/>
    <property type="match status" value="1"/>
</dbReference>
<dbReference type="InterPro" id="IPR001387">
    <property type="entry name" value="Cro/C1-type_HTH"/>
</dbReference>
<dbReference type="AlphaFoldDB" id="A0A1G7Q9S2"/>
<evidence type="ECO:0000313" key="4">
    <source>
        <dbReference type="Proteomes" id="UP000198967"/>
    </source>
</evidence>
<evidence type="ECO:0000313" key="3">
    <source>
        <dbReference type="EMBL" id="SDF95228.1"/>
    </source>
</evidence>
<dbReference type="RefSeq" id="WP_093083652.1">
    <property type="nucleotide sequence ID" value="NZ_FNBE01000008.1"/>
</dbReference>
<dbReference type="InterPro" id="IPR049052">
    <property type="entry name" value="nSTAND1"/>
</dbReference>
<dbReference type="EMBL" id="FNBE01000008">
    <property type="protein sequence ID" value="SDF95228.1"/>
    <property type="molecule type" value="Genomic_DNA"/>
</dbReference>
<feature type="domain" description="Novel STAND NTPase 1" evidence="2">
    <location>
        <begin position="205"/>
        <end position="461"/>
    </location>
</feature>
<name>A0A1G7Q9S2_PSEOR</name>
<dbReference type="Proteomes" id="UP000198967">
    <property type="component" value="Unassembled WGS sequence"/>
</dbReference>
<proteinExistence type="predicted"/>